<keyword evidence="3" id="KW-1185">Reference proteome</keyword>
<keyword evidence="2" id="KW-0413">Isomerase</keyword>
<feature type="domain" description="SnoaL-like" evidence="1">
    <location>
        <begin position="24"/>
        <end position="152"/>
    </location>
</feature>
<evidence type="ECO:0000313" key="3">
    <source>
        <dbReference type="Proteomes" id="UP000522081"/>
    </source>
</evidence>
<protein>
    <submittedName>
        <fullName evidence="2">Ketosteroid isomerase-like protein</fullName>
    </submittedName>
</protein>
<proteinExistence type="predicted"/>
<dbReference type="Pfam" id="PF13577">
    <property type="entry name" value="SnoaL_4"/>
    <property type="match status" value="1"/>
</dbReference>
<dbReference type="InterPro" id="IPR037401">
    <property type="entry name" value="SnoaL-like"/>
</dbReference>
<dbReference type="GO" id="GO:0016853">
    <property type="term" value="F:isomerase activity"/>
    <property type="evidence" value="ECO:0007669"/>
    <property type="project" value="UniProtKB-KW"/>
</dbReference>
<evidence type="ECO:0000259" key="1">
    <source>
        <dbReference type="Pfam" id="PF13577"/>
    </source>
</evidence>
<sequence>MSGTRIAEPVFDEAGLALPVLPIDDYQLIMGTVACYGRMYDDDRIDDFMSLIAPDALFRPNWPGVAPDTVEGADNLRPFFTEARAACHSQNMQPRHYTTNVVITSYDGETAGVSANMLYTEFTEEGGAQLKMVGQYDFRLRKDEGRWRIAEWSMRYDKAA</sequence>
<dbReference type="InterPro" id="IPR032710">
    <property type="entry name" value="NTF2-like_dom_sf"/>
</dbReference>
<comment type="caution">
    <text evidence="2">The sequence shown here is derived from an EMBL/GenBank/DDBJ whole genome shotgun (WGS) entry which is preliminary data.</text>
</comment>
<organism evidence="2 3">
    <name type="scientific">Novosphingobium marinum</name>
    <dbReference type="NCBI Taxonomy" id="1514948"/>
    <lineage>
        <taxon>Bacteria</taxon>
        <taxon>Pseudomonadati</taxon>
        <taxon>Pseudomonadota</taxon>
        <taxon>Alphaproteobacteria</taxon>
        <taxon>Sphingomonadales</taxon>
        <taxon>Sphingomonadaceae</taxon>
        <taxon>Novosphingobium</taxon>
    </lineage>
</organism>
<dbReference type="Proteomes" id="UP000522081">
    <property type="component" value="Unassembled WGS sequence"/>
</dbReference>
<dbReference type="SUPFAM" id="SSF54427">
    <property type="entry name" value="NTF2-like"/>
    <property type="match status" value="1"/>
</dbReference>
<name>A0A7Y9XSF7_9SPHN</name>
<dbReference type="AlphaFoldDB" id="A0A7Y9XSF7"/>
<dbReference type="EMBL" id="JACBZF010000001">
    <property type="protein sequence ID" value="NYH93719.1"/>
    <property type="molecule type" value="Genomic_DNA"/>
</dbReference>
<dbReference type="RefSeq" id="WP_179405695.1">
    <property type="nucleotide sequence ID" value="NZ_BMGF01000001.1"/>
</dbReference>
<dbReference type="CDD" id="cd00531">
    <property type="entry name" value="NTF2_like"/>
    <property type="match status" value="1"/>
</dbReference>
<reference evidence="2 3" key="1">
    <citation type="submission" date="2020-07" db="EMBL/GenBank/DDBJ databases">
        <title>Genomic Encyclopedia of Type Strains, Phase IV (KMG-IV): sequencing the most valuable type-strain genomes for metagenomic binning, comparative biology and taxonomic classification.</title>
        <authorList>
            <person name="Goeker M."/>
        </authorList>
    </citation>
    <scope>NUCLEOTIDE SEQUENCE [LARGE SCALE GENOMIC DNA]</scope>
    <source>
        <strain evidence="2 3">DSM 29043</strain>
    </source>
</reference>
<gene>
    <name evidence="2" type="ORF">FHS75_000024</name>
</gene>
<evidence type="ECO:0000313" key="2">
    <source>
        <dbReference type="EMBL" id="NYH93719.1"/>
    </source>
</evidence>
<dbReference type="Gene3D" id="3.10.450.50">
    <property type="match status" value="1"/>
</dbReference>
<accession>A0A7Y9XSF7</accession>